<protein>
    <recommendedName>
        <fullName evidence="4">Glycoside hydrolase family 88 protein</fullName>
    </recommendedName>
</protein>
<evidence type="ECO:0000313" key="3">
    <source>
        <dbReference type="Proteomes" id="UP000307602"/>
    </source>
</evidence>
<proteinExistence type="predicted"/>
<dbReference type="PANTHER" id="PTHR33886:SF8">
    <property type="entry name" value="UNSATURATED RHAMNOGALACTURONAN HYDROLASE (EUROFUNG)"/>
    <property type="match status" value="1"/>
</dbReference>
<dbReference type="InterPro" id="IPR010905">
    <property type="entry name" value="Glyco_hydro_88"/>
</dbReference>
<accession>A0A4S1E259</accession>
<dbReference type="InterPro" id="IPR036278">
    <property type="entry name" value="Sialidase_sf"/>
</dbReference>
<dbReference type="RefSeq" id="WP_135874322.1">
    <property type="nucleotide sequence ID" value="NZ_SRSO01000001.1"/>
</dbReference>
<dbReference type="InterPro" id="IPR008928">
    <property type="entry name" value="6-hairpin_glycosidase_sf"/>
</dbReference>
<name>A0A4S1E259_9FLAO</name>
<sequence>MEKTNKGHSMTMYNFNYLTKRAMTPENQMNLHSYLGLCKIKELKNSILLFTLALVVFATSAQEKPVQVKIKTTTGINSESYKSLTFNGSWCWFTDPRAVYFEGKHKRTYSGWIDNYGNIVVGSYDHDTKQITTHIVKKNLEVDDHDHPSILFDDQGKLLVFFNRHGYGTSSVAPPGYLIKSKHAEDISEWQDVQELYLNDEALKPAPNASMSQDYSHPIRLKSEKGRIYLFWRGIDGKPSYSQSDDNGDTWSKGRIVMMPDPIYSFRRPYTKVYSNGDSKIHFTFTDGHPRNEKNNSIYYTYYENGAFYKANGDKIKNIADLPLRPEELDMVYDAKKGGAKAWNWDIAEDEKGNPVIAYAKFPSDTSHYYCYAKWSGKKWINRTLINSGSWFPKTAKNETEMEPHYSGGMNIDHENTNEIYLSVKRDSVFEIEKWVTSNNGKSWKVDFITKNSEKDNIRPFAVRGAKKNNPLQVLWMQNTSYQFYGYASWTKIPWEERFHSAIKMDLQSPEITNPLEPNQIIDIMRQTADWQFANPYDLKRLLEWQWGTYFVGVQELYELTGEDRYKQEMVNIGQHANWKPLDNIFYADQLKIISNWAWLYDLDKDPKMIEYGKWAMDIHLSTRRAYMADVRFANNPYFVEWWTWCDALFMGPPAFAQMAKVTGEKKYLDYMDTMFWITVDYLYSKEDSLIFRDDRYFDKRSDNGKKIFWSRGNGWVMAGITRILEEMPADYPSRSKYIKLYSEMAAKLLDLQSEDGMWRVSLLDPAHHDVGEVSGSAFFVCAIAWGINNGLIDQKYKSQVLKGWEALCANVNKNGRLGNVQPEGIDPRKFTPENWHVYGTGAFLMAGSEIYKLMGGDQ</sequence>
<dbReference type="Proteomes" id="UP000307602">
    <property type="component" value="Unassembled WGS sequence"/>
</dbReference>
<dbReference type="OrthoDB" id="6381507at2"/>
<keyword evidence="1" id="KW-0378">Hydrolase</keyword>
<organism evidence="2 3">
    <name type="scientific">Flavivirga rizhaonensis</name>
    <dbReference type="NCBI Taxonomy" id="2559571"/>
    <lineage>
        <taxon>Bacteria</taxon>
        <taxon>Pseudomonadati</taxon>
        <taxon>Bacteroidota</taxon>
        <taxon>Flavobacteriia</taxon>
        <taxon>Flavobacteriales</taxon>
        <taxon>Flavobacteriaceae</taxon>
        <taxon>Flavivirga</taxon>
    </lineage>
</organism>
<dbReference type="EMBL" id="SRSO01000001">
    <property type="protein sequence ID" value="TGV04609.1"/>
    <property type="molecule type" value="Genomic_DNA"/>
</dbReference>
<evidence type="ECO:0008006" key="4">
    <source>
        <dbReference type="Google" id="ProtNLM"/>
    </source>
</evidence>
<dbReference type="Pfam" id="PF15892">
    <property type="entry name" value="BNR_4"/>
    <property type="match status" value="1"/>
</dbReference>
<evidence type="ECO:0000256" key="1">
    <source>
        <dbReference type="ARBA" id="ARBA00022801"/>
    </source>
</evidence>
<dbReference type="CDD" id="cd15482">
    <property type="entry name" value="Sialidase_non-viral"/>
    <property type="match status" value="1"/>
</dbReference>
<dbReference type="Gene3D" id="1.50.10.10">
    <property type="match status" value="1"/>
</dbReference>
<comment type="caution">
    <text evidence="2">The sequence shown here is derived from an EMBL/GenBank/DDBJ whole genome shotgun (WGS) entry which is preliminary data.</text>
</comment>
<dbReference type="Pfam" id="PF07470">
    <property type="entry name" value="Glyco_hydro_88"/>
    <property type="match status" value="1"/>
</dbReference>
<dbReference type="InterPro" id="IPR052043">
    <property type="entry name" value="PolySaccharide_Degr_Enz"/>
</dbReference>
<dbReference type="SUPFAM" id="SSF48208">
    <property type="entry name" value="Six-hairpin glycosidases"/>
    <property type="match status" value="1"/>
</dbReference>
<dbReference type="GO" id="GO:0016787">
    <property type="term" value="F:hydrolase activity"/>
    <property type="evidence" value="ECO:0007669"/>
    <property type="project" value="UniProtKB-KW"/>
</dbReference>
<dbReference type="InterPro" id="IPR012341">
    <property type="entry name" value="6hp_glycosidase-like_sf"/>
</dbReference>
<gene>
    <name evidence="2" type="ORF">EM932_00340</name>
</gene>
<dbReference type="AlphaFoldDB" id="A0A4S1E259"/>
<dbReference type="SUPFAM" id="SSF50939">
    <property type="entry name" value="Sialidases"/>
    <property type="match status" value="1"/>
</dbReference>
<keyword evidence="3" id="KW-1185">Reference proteome</keyword>
<evidence type="ECO:0000313" key="2">
    <source>
        <dbReference type="EMBL" id="TGV04609.1"/>
    </source>
</evidence>
<reference evidence="2 3" key="1">
    <citation type="submission" date="2019-04" db="EMBL/GenBank/DDBJ databases">
        <authorList>
            <person name="Liu A."/>
        </authorList>
    </citation>
    <scope>NUCLEOTIDE SEQUENCE [LARGE SCALE GENOMIC DNA]</scope>
    <source>
        <strain evidence="2 3">RZ03</strain>
    </source>
</reference>
<dbReference type="PANTHER" id="PTHR33886">
    <property type="entry name" value="UNSATURATED RHAMNOGALACTURONAN HYDROLASE (EUROFUNG)"/>
    <property type="match status" value="1"/>
</dbReference>
<dbReference type="GO" id="GO:0005975">
    <property type="term" value="P:carbohydrate metabolic process"/>
    <property type="evidence" value="ECO:0007669"/>
    <property type="project" value="InterPro"/>
</dbReference>